<feature type="compositionally biased region" description="Pro residues" evidence="1">
    <location>
        <begin position="87"/>
        <end position="96"/>
    </location>
</feature>
<name>A0A150Q7R9_SORCE</name>
<dbReference type="EMBL" id="JELX01000554">
    <property type="protein sequence ID" value="KYF64029.1"/>
    <property type="molecule type" value="Genomic_DNA"/>
</dbReference>
<organism evidence="2 3">
    <name type="scientific">Sorangium cellulosum</name>
    <name type="common">Polyangium cellulosum</name>
    <dbReference type="NCBI Taxonomy" id="56"/>
    <lineage>
        <taxon>Bacteria</taxon>
        <taxon>Pseudomonadati</taxon>
        <taxon>Myxococcota</taxon>
        <taxon>Polyangia</taxon>
        <taxon>Polyangiales</taxon>
        <taxon>Polyangiaceae</taxon>
        <taxon>Sorangium</taxon>
    </lineage>
</organism>
<gene>
    <name evidence="2" type="ORF">BE04_21890</name>
</gene>
<dbReference type="Proteomes" id="UP000075604">
    <property type="component" value="Unassembled WGS sequence"/>
</dbReference>
<comment type="caution">
    <text evidence="2">The sequence shown here is derived from an EMBL/GenBank/DDBJ whole genome shotgun (WGS) entry which is preliminary data.</text>
</comment>
<feature type="region of interest" description="Disordered" evidence="1">
    <location>
        <begin position="67"/>
        <end position="96"/>
    </location>
</feature>
<feature type="region of interest" description="Disordered" evidence="1">
    <location>
        <begin position="1"/>
        <end position="20"/>
    </location>
</feature>
<proteinExistence type="predicted"/>
<reference evidence="2 3" key="1">
    <citation type="submission" date="2014-02" db="EMBL/GenBank/DDBJ databases">
        <title>The small core and large imbalanced accessory genome model reveals a collaborative survival strategy of Sorangium cellulosum strains in nature.</title>
        <authorList>
            <person name="Han K."/>
            <person name="Peng R."/>
            <person name="Blom J."/>
            <person name="Li Y.-Z."/>
        </authorList>
    </citation>
    <scope>NUCLEOTIDE SEQUENCE [LARGE SCALE GENOMIC DNA]</scope>
    <source>
        <strain evidence="2 3">So0157-18</strain>
    </source>
</reference>
<accession>A0A150Q7R9</accession>
<evidence type="ECO:0000313" key="3">
    <source>
        <dbReference type="Proteomes" id="UP000075604"/>
    </source>
</evidence>
<dbReference type="AlphaFoldDB" id="A0A150Q7R9"/>
<evidence type="ECO:0000256" key="1">
    <source>
        <dbReference type="SAM" id="MobiDB-lite"/>
    </source>
</evidence>
<protein>
    <submittedName>
        <fullName evidence="2">Uncharacterized protein</fullName>
    </submittedName>
</protein>
<evidence type="ECO:0000313" key="2">
    <source>
        <dbReference type="EMBL" id="KYF64029.1"/>
    </source>
</evidence>
<sequence length="96" mass="9929">MTAGQERAGGEFVAAQSAKGIRRTGSTDALAIDITAARHMGVISPTHFPIPSAACAWFGDPARRSRSQARLLGAEAPLSSPGWTPAGPTPPAAHRR</sequence>